<feature type="compositionally biased region" description="Polar residues" evidence="1">
    <location>
        <begin position="64"/>
        <end position="84"/>
    </location>
</feature>
<evidence type="ECO:0000313" key="3">
    <source>
        <dbReference type="RefSeq" id="XP_022242965.1"/>
    </source>
</evidence>
<dbReference type="RefSeq" id="XP_022242965.1">
    <property type="nucleotide sequence ID" value="XM_022387257.1"/>
</dbReference>
<feature type="non-terminal residue" evidence="3">
    <location>
        <position position="583"/>
    </location>
</feature>
<feature type="compositionally biased region" description="Polar residues" evidence="1">
    <location>
        <begin position="44"/>
        <end position="56"/>
    </location>
</feature>
<proteinExistence type="predicted"/>
<feature type="compositionally biased region" description="Polar residues" evidence="1">
    <location>
        <begin position="200"/>
        <end position="210"/>
    </location>
</feature>
<feature type="compositionally biased region" description="Basic residues" evidence="1">
    <location>
        <begin position="423"/>
        <end position="435"/>
    </location>
</feature>
<feature type="region of interest" description="Disordered" evidence="1">
    <location>
        <begin position="368"/>
        <end position="460"/>
    </location>
</feature>
<evidence type="ECO:0000256" key="1">
    <source>
        <dbReference type="SAM" id="MobiDB-lite"/>
    </source>
</evidence>
<feature type="region of interest" description="Disordered" evidence="1">
    <location>
        <begin position="1"/>
        <end position="24"/>
    </location>
</feature>
<name>A0ABM1SH60_LIMPO</name>
<sequence>MLSGKKRCSKQKDKQRYLERKTAQQSTHIMDQYYDTDVYKDGSTPLNKTKRAVTSQEKTEKSDQQPTKFPTSSERGSSFPQKQSPCFSTGAFLPSVGSQLAKRRSTRHSSSLPGQAHSFTSSVDRKFQKVAIPTPPVSLSSQLTPNKLTSQCSSTASKVVLTKIMSLNMPGLKVNPTKSQASSSNLYLSTAKRKKRKLCPQTSNDSISSRANKRIRLQHQPFQSPPLDSQHDTAKSSDDKVVFFKKGEFLAVRNENDGFFVCRASQNVFKSTKKFKIQWLNNDNNASVYSPDFFDFTNFECILTNVRMKRIAKNRFFLPNDEKKRTLNILKEAINVEHCIDTPDPSKLKTDRALLLFSGFISTTEEEDLASQKSVATPKTHKPSMHKDQGRSKKDKVGKKSKTIKSVKTRSREPAKTQFRSASGKKSKTIKSVKTRSKEPAKTQFKSASGKEEEKNGHKISLPLKQKSKVPKEQLKPNTKINVQEKNPMFESEEPLPFVSSVTYSKLLIRAVRLKDHCLLQTLLSDKEHICSFMLQQSKDVCKDALTYAVIQEDHQAIRMILSAEHKNLIPFPEILLSSAETG</sequence>
<feature type="region of interest" description="Disordered" evidence="1">
    <location>
        <begin position="37"/>
        <end position="84"/>
    </location>
</feature>
<keyword evidence="2" id="KW-1185">Reference proteome</keyword>
<gene>
    <name evidence="3" type="primary">LOC106460507</name>
</gene>
<feature type="region of interest" description="Disordered" evidence="1">
    <location>
        <begin position="98"/>
        <end position="122"/>
    </location>
</feature>
<protein>
    <submittedName>
        <fullName evidence="3">Uncharacterized protein LOC106460507</fullName>
    </submittedName>
</protein>
<feature type="compositionally biased region" description="Polar residues" evidence="1">
    <location>
        <begin position="108"/>
        <end position="122"/>
    </location>
</feature>
<dbReference type="Proteomes" id="UP000694941">
    <property type="component" value="Unplaced"/>
</dbReference>
<accession>A0ABM1SH60</accession>
<dbReference type="GeneID" id="106460507"/>
<organism evidence="2 3">
    <name type="scientific">Limulus polyphemus</name>
    <name type="common">Atlantic horseshoe crab</name>
    <dbReference type="NCBI Taxonomy" id="6850"/>
    <lineage>
        <taxon>Eukaryota</taxon>
        <taxon>Metazoa</taxon>
        <taxon>Ecdysozoa</taxon>
        <taxon>Arthropoda</taxon>
        <taxon>Chelicerata</taxon>
        <taxon>Merostomata</taxon>
        <taxon>Xiphosura</taxon>
        <taxon>Limulidae</taxon>
        <taxon>Limulus</taxon>
    </lineage>
</organism>
<feature type="compositionally biased region" description="Basic and acidic residues" evidence="1">
    <location>
        <begin position="10"/>
        <end position="22"/>
    </location>
</feature>
<feature type="compositionally biased region" description="Basic residues" evidence="1">
    <location>
        <begin position="393"/>
        <end position="409"/>
    </location>
</feature>
<reference evidence="3" key="1">
    <citation type="submission" date="2025-08" db="UniProtKB">
        <authorList>
            <consortium name="RefSeq"/>
        </authorList>
    </citation>
    <scope>IDENTIFICATION</scope>
    <source>
        <tissue evidence="3">Muscle</tissue>
    </source>
</reference>
<feature type="region of interest" description="Disordered" evidence="1">
    <location>
        <begin position="191"/>
        <end position="210"/>
    </location>
</feature>
<evidence type="ECO:0000313" key="2">
    <source>
        <dbReference type="Proteomes" id="UP000694941"/>
    </source>
</evidence>